<protein>
    <submittedName>
        <fullName evidence="2">Uncharacterized protein</fullName>
    </submittedName>
</protein>
<accession>A0A0M8MBW5</accession>
<evidence type="ECO:0000313" key="2">
    <source>
        <dbReference type="EMBL" id="KOS07943.1"/>
    </source>
</evidence>
<dbReference type="RefSeq" id="WP_054409663.1">
    <property type="nucleotide sequence ID" value="NZ_FOYA01000002.1"/>
</dbReference>
<proteinExistence type="predicted"/>
<evidence type="ECO:0000313" key="3">
    <source>
        <dbReference type="Proteomes" id="UP000037755"/>
    </source>
</evidence>
<feature type="chain" id="PRO_5005818207" evidence="1">
    <location>
        <begin position="19"/>
        <end position="125"/>
    </location>
</feature>
<dbReference type="EMBL" id="LIYD01000005">
    <property type="protein sequence ID" value="KOS07943.1"/>
    <property type="molecule type" value="Genomic_DNA"/>
</dbReference>
<comment type="caution">
    <text evidence="2">The sequence shown here is derived from an EMBL/GenBank/DDBJ whole genome shotgun (WGS) entry which is preliminary data.</text>
</comment>
<organism evidence="2 3">
    <name type="scientific">Flavobacterium akiainvivens</name>
    <dbReference type="NCBI Taxonomy" id="1202724"/>
    <lineage>
        <taxon>Bacteria</taxon>
        <taxon>Pseudomonadati</taxon>
        <taxon>Bacteroidota</taxon>
        <taxon>Flavobacteriia</taxon>
        <taxon>Flavobacteriales</taxon>
        <taxon>Flavobacteriaceae</taxon>
        <taxon>Flavobacterium</taxon>
    </lineage>
</organism>
<dbReference type="Proteomes" id="UP000037755">
    <property type="component" value="Unassembled WGS sequence"/>
</dbReference>
<gene>
    <name evidence="2" type="ORF">AM493_19190</name>
</gene>
<keyword evidence="3" id="KW-1185">Reference proteome</keyword>
<feature type="signal peptide" evidence="1">
    <location>
        <begin position="1"/>
        <end position="18"/>
    </location>
</feature>
<name>A0A0M8MBW5_9FLAO</name>
<evidence type="ECO:0000256" key="1">
    <source>
        <dbReference type="SAM" id="SignalP"/>
    </source>
</evidence>
<reference evidence="2 3" key="1">
    <citation type="submission" date="2015-08" db="EMBL/GenBank/DDBJ databases">
        <title>Whole genome sequence of Flavobacterium akiainvivens IK-1T, from decaying Wikstroemia oahuensis, an endemic Hawaiian shrub.</title>
        <authorList>
            <person name="Wan X."/>
            <person name="Hou S."/>
            <person name="Saito J."/>
            <person name="Donachie S."/>
        </authorList>
    </citation>
    <scope>NUCLEOTIDE SEQUENCE [LARGE SCALE GENOMIC DNA]</scope>
    <source>
        <strain evidence="2 3">IK-1</strain>
    </source>
</reference>
<dbReference type="OrthoDB" id="1361499at2"/>
<dbReference type="AlphaFoldDB" id="A0A0M8MBW5"/>
<dbReference type="STRING" id="1202724.AM493_19190"/>
<sequence>MKKLVLVFAILFALPAVAQTDNGWEEWQKTSCYSHIQFRLKFVEQRGEQYVWKVQFKNTYSNLISFSYHVTDEPGDYSLTTHRKVLEKGATSGEVEVFTAKEDIFLVVDKVSFSAYPTNYVDCDQ</sequence>
<keyword evidence="1" id="KW-0732">Signal</keyword>
<dbReference type="PATRIC" id="fig|1202724.3.peg.3978"/>